<feature type="transmembrane region" description="Helical" evidence="2">
    <location>
        <begin position="47"/>
        <end position="69"/>
    </location>
</feature>
<accession>A0ABP4HMP3</accession>
<feature type="region of interest" description="Disordered" evidence="1">
    <location>
        <begin position="115"/>
        <end position="139"/>
    </location>
</feature>
<dbReference type="InterPro" id="IPR050583">
    <property type="entry name" value="Mycobacterial_A85_antigen"/>
</dbReference>
<evidence type="ECO:0000313" key="3">
    <source>
        <dbReference type="EMBL" id="GAA1269659.1"/>
    </source>
</evidence>
<dbReference type="PANTHER" id="PTHR48098">
    <property type="entry name" value="ENTEROCHELIN ESTERASE-RELATED"/>
    <property type="match status" value="1"/>
</dbReference>
<dbReference type="PANTHER" id="PTHR48098:SF6">
    <property type="entry name" value="FERRI-BACILLIBACTIN ESTERASE BESA"/>
    <property type="match status" value="1"/>
</dbReference>
<dbReference type="Gene3D" id="3.40.50.1820">
    <property type="entry name" value="alpha/beta hydrolase"/>
    <property type="match status" value="1"/>
</dbReference>
<protein>
    <recommendedName>
        <fullName evidence="5">Esterase</fullName>
    </recommendedName>
</protein>
<gene>
    <name evidence="3" type="ORF">GCM10009665_67640</name>
</gene>
<dbReference type="InterPro" id="IPR029058">
    <property type="entry name" value="AB_hydrolase_fold"/>
</dbReference>
<organism evidence="3 4">
    <name type="scientific">Kitasatospora nipponensis</name>
    <dbReference type="NCBI Taxonomy" id="258049"/>
    <lineage>
        <taxon>Bacteria</taxon>
        <taxon>Bacillati</taxon>
        <taxon>Actinomycetota</taxon>
        <taxon>Actinomycetes</taxon>
        <taxon>Kitasatosporales</taxon>
        <taxon>Streptomycetaceae</taxon>
        <taxon>Kitasatospora</taxon>
    </lineage>
</organism>
<feature type="compositionally biased region" description="Low complexity" evidence="1">
    <location>
        <begin position="115"/>
        <end position="137"/>
    </location>
</feature>
<dbReference type="Proteomes" id="UP001500037">
    <property type="component" value="Unassembled WGS sequence"/>
</dbReference>
<keyword evidence="2" id="KW-0812">Transmembrane</keyword>
<keyword evidence="4" id="KW-1185">Reference proteome</keyword>
<dbReference type="SUPFAM" id="SSF53474">
    <property type="entry name" value="alpha/beta-Hydrolases"/>
    <property type="match status" value="1"/>
</dbReference>
<reference evidence="4" key="1">
    <citation type="journal article" date="2019" name="Int. J. Syst. Evol. Microbiol.">
        <title>The Global Catalogue of Microorganisms (GCM) 10K type strain sequencing project: providing services to taxonomists for standard genome sequencing and annotation.</title>
        <authorList>
            <consortium name="The Broad Institute Genomics Platform"/>
            <consortium name="The Broad Institute Genome Sequencing Center for Infectious Disease"/>
            <person name="Wu L."/>
            <person name="Ma J."/>
        </authorList>
    </citation>
    <scope>NUCLEOTIDE SEQUENCE [LARGE SCALE GENOMIC DNA]</scope>
    <source>
        <strain evidence="4">JCM 13004</strain>
    </source>
</reference>
<name>A0ABP4HMP3_9ACTN</name>
<evidence type="ECO:0000313" key="4">
    <source>
        <dbReference type="Proteomes" id="UP001500037"/>
    </source>
</evidence>
<comment type="caution">
    <text evidence="3">The sequence shown here is derived from an EMBL/GenBank/DDBJ whole genome shotgun (WGS) entry which is preliminary data.</text>
</comment>
<proteinExistence type="predicted"/>
<dbReference type="EMBL" id="BAAALF010000202">
    <property type="protein sequence ID" value="GAA1269659.1"/>
    <property type="molecule type" value="Genomic_DNA"/>
</dbReference>
<evidence type="ECO:0008006" key="5">
    <source>
        <dbReference type="Google" id="ProtNLM"/>
    </source>
</evidence>
<keyword evidence="2" id="KW-1133">Transmembrane helix</keyword>
<evidence type="ECO:0000256" key="2">
    <source>
        <dbReference type="SAM" id="Phobius"/>
    </source>
</evidence>
<dbReference type="RefSeq" id="WP_344445992.1">
    <property type="nucleotide sequence ID" value="NZ_BAAALF010000202.1"/>
</dbReference>
<evidence type="ECO:0000256" key="1">
    <source>
        <dbReference type="SAM" id="MobiDB-lite"/>
    </source>
</evidence>
<sequence>MPRLVLVLLLLPVLLLGVRLARSAVTRLRGERAAQTYELGVDLRPVLVRAGGALLCGVCATALAVVALLNGRGLPSAGNLRVTAAAGAVGAPDPAARPVPAPVPAAAAAASPVTASGASPAAPSAGAAAASPSVGTPKFETVGHPAEGELLQGAVPGADGRPRTVRVWLPAHYGDDPAARFPVLVLHAAAPGRTADAEVPDVFDGLTSAIKLGRARPFVVVAPAGPTGTAHPCDLVAAAPQALADDARIRAAVSAAFHTLPPGPQGWATLGIDGGAPCAVAAGLTRPDLYGAAAAVSGRYDAPSLVQAAADSPSGPPAQLLLAAAKDDTDGLAAARRLQGALHTGKGQAARAVVKVSDVVQDYTPDRERLRLVRLAAQYLVDALAHPTG</sequence>
<keyword evidence="2" id="KW-0472">Membrane</keyword>